<comment type="similarity">
    <text evidence="2">Belongs to the ATPase alpha/beta chains family.</text>
</comment>
<keyword evidence="7" id="KW-0406">Ion transport</keyword>
<evidence type="ECO:0000256" key="4">
    <source>
        <dbReference type="ARBA" id="ARBA00022741"/>
    </source>
</evidence>
<reference evidence="12 13" key="1">
    <citation type="submission" date="2014-04" db="EMBL/GenBank/DDBJ databases">
        <authorList>
            <consortium name="DOE Joint Genome Institute"/>
            <person name="Kuo A."/>
            <person name="Kohler A."/>
            <person name="Nagy L.G."/>
            <person name="Floudas D."/>
            <person name="Copeland A."/>
            <person name="Barry K.W."/>
            <person name="Cichocki N."/>
            <person name="Veneault-Fourrey C."/>
            <person name="LaButti K."/>
            <person name="Lindquist E.A."/>
            <person name="Lipzen A."/>
            <person name="Lundell T."/>
            <person name="Morin E."/>
            <person name="Murat C."/>
            <person name="Sun H."/>
            <person name="Tunlid A."/>
            <person name="Henrissat B."/>
            <person name="Grigoriev I.V."/>
            <person name="Hibbett D.S."/>
            <person name="Martin F."/>
            <person name="Nordberg H.P."/>
            <person name="Cantor M.N."/>
            <person name="Hua S.X."/>
        </authorList>
    </citation>
    <scope>NUCLEOTIDE SEQUENCE [LARGE SCALE GENOMIC DNA]</scope>
    <source>
        <strain evidence="12 13">Foug A</strain>
    </source>
</reference>
<dbReference type="PANTHER" id="PTHR48082:SF2">
    <property type="entry name" value="ATP SYNTHASE SUBUNIT ALPHA, MITOCHONDRIAL"/>
    <property type="match status" value="1"/>
</dbReference>
<dbReference type="Gene3D" id="3.40.50.12240">
    <property type="match status" value="1"/>
</dbReference>
<accession>A0A0C2Z1U5</accession>
<gene>
    <name evidence="12" type="ORF">SCLCIDRAFT_1149011</name>
</gene>
<dbReference type="OrthoDB" id="9805536at2759"/>
<comment type="subcellular location">
    <subcellularLocation>
        <location evidence="1">Membrane</location>
    </subcellularLocation>
</comment>
<evidence type="ECO:0000259" key="11">
    <source>
        <dbReference type="Pfam" id="PF00006"/>
    </source>
</evidence>
<keyword evidence="8" id="KW-0472">Membrane</keyword>
<dbReference type="Proteomes" id="UP000053989">
    <property type="component" value="Unassembled WGS sequence"/>
</dbReference>
<evidence type="ECO:0000256" key="3">
    <source>
        <dbReference type="ARBA" id="ARBA00022448"/>
    </source>
</evidence>
<dbReference type="InParanoid" id="A0A0C2Z1U5"/>
<evidence type="ECO:0000313" key="13">
    <source>
        <dbReference type="Proteomes" id="UP000053989"/>
    </source>
</evidence>
<evidence type="ECO:0000256" key="5">
    <source>
        <dbReference type="ARBA" id="ARBA00022781"/>
    </source>
</evidence>
<evidence type="ECO:0000256" key="9">
    <source>
        <dbReference type="ARBA" id="ARBA00023196"/>
    </source>
</evidence>
<dbReference type="InterPro" id="IPR027417">
    <property type="entry name" value="P-loop_NTPase"/>
</dbReference>
<evidence type="ECO:0000256" key="6">
    <source>
        <dbReference type="ARBA" id="ARBA00022840"/>
    </source>
</evidence>
<evidence type="ECO:0000256" key="2">
    <source>
        <dbReference type="ARBA" id="ARBA00008936"/>
    </source>
</evidence>
<dbReference type="GO" id="GO:0043531">
    <property type="term" value="F:ADP binding"/>
    <property type="evidence" value="ECO:0007669"/>
    <property type="project" value="TreeGrafter"/>
</dbReference>
<dbReference type="AlphaFoldDB" id="A0A0C2Z1U5"/>
<evidence type="ECO:0000256" key="1">
    <source>
        <dbReference type="ARBA" id="ARBA00004370"/>
    </source>
</evidence>
<sequence length="130" mass="14039">TGQIMDIPIGPGLLGHVLDALGNPINGKSPIEAIECCRASLKVPGILPCRSVNQPMMTGLKPIDALVAIGCDQHELIIGNCQTGKTVTINTILNQKHWNNGRDEEKKLYCIYVAVGQKCSTVAQLFKILF</sequence>
<keyword evidence="6" id="KW-0067">ATP-binding</keyword>
<dbReference type="PANTHER" id="PTHR48082">
    <property type="entry name" value="ATP SYNTHASE SUBUNIT ALPHA, MITOCHONDRIAL"/>
    <property type="match status" value="1"/>
</dbReference>
<dbReference type="GO" id="GO:0045259">
    <property type="term" value="C:proton-transporting ATP synthase complex"/>
    <property type="evidence" value="ECO:0007669"/>
    <property type="project" value="UniProtKB-KW"/>
</dbReference>
<evidence type="ECO:0000256" key="10">
    <source>
        <dbReference type="ARBA" id="ARBA00023310"/>
    </source>
</evidence>
<dbReference type="EMBL" id="KN822127">
    <property type="protein sequence ID" value="KIM55798.1"/>
    <property type="molecule type" value="Genomic_DNA"/>
</dbReference>
<dbReference type="HOGENOM" id="CLU_059957_3_1_1"/>
<dbReference type="InterPro" id="IPR000194">
    <property type="entry name" value="ATPase_F1/V1/A1_a/bsu_nucl-bd"/>
</dbReference>
<feature type="non-terminal residue" evidence="12">
    <location>
        <position position="1"/>
    </location>
</feature>
<keyword evidence="10" id="KW-0066">ATP synthesis</keyword>
<organism evidence="12 13">
    <name type="scientific">Scleroderma citrinum Foug A</name>
    <dbReference type="NCBI Taxonomy" id="1036808"/>
    <lineage>
        <taxon>Eukaryota</taxon>
        <taxon>Fungi</taxon>
        <taxon>Dikarya</taxon>
        <taxon>Basidiomycota</taxon>
        <taxon>Agaricomycotina</taxon>
        <taxon>Agaricomycetes</taxon>
        <taxon>Agaricomycetidae</taxon>
        <taxon>Boletales</taxon>
        <taxon>Sclerodermatineae</taxon>
        <taxon>Sclerodermataceae</taxon>
        <taxon>Scleroderma</taxon>
    </lineage>
</organism>
<evidence type="ECO:0000256" key="7">
    <source>
        <dbReference type="ARBA" id="ARBA00023065"/>
    </source>
</evidence>
<evidence type="ECO:0000313" key="12">
    <source>
        <dbReference type="EMBL" id="KIM55798.1"/>
    </source>
</evidence>
<keyword evidence="3" id="KW-0813">Transport</keyword>
<dbReference type="SUPFAM" id="SSF52540">
    <property type="entry name" value="P-loop containing nucleoside triphosphate hydrolases"/>
    <property type="match status" value="1"/>
</dbReference>
<protein>
    <recommendedName>
        <fullName evidence="11">ATPase F1/V1/A1 complex alpha/beta subunit nucleotide-binding domain-containing protein</fullName>
    </recommendedName>
</protein>
<dbReference type="FunFam" id="3.40.50.300:FF:002432">
    <property type="entry name" value="ATP synthase subunit alpha, mitochondrial"/>
    <property type="match status" value="1"/>
</dbReference>
<dbReference type="Pfam" id="PF00006">
    <property type="entry name" value="ATP-synt_ab"/>
    <property type="match status" value="1"/>
</dbReference>
<keyword evidence="4" id="KW-0547">Nucleotide-binding</keyword>
<dbReference type="GO" id="GO:0005524">
    <property type="term" value="F:ATP binding"/>
    <property type="evidence" value="ECO:0007669"/>
    <property type="project" value="UniProtKB-KW"/>
</dbReference>
<keyword evidence="9" id="KW-0139">CF(1)</keyword>
<dbReference type="STRING" id="1036808.A0A0C2Z1U5"/>
<evidence type="ECO:0000256" key="8">
    <source>
        <dbReference type="ARBA" id="ARBA00023136"/>
    </source>
</evidence>
<dbReference type="InterPro" id="IPR005294">
    <property type="entry name" value="ATP_synth_F1_asu"/>
</dbReference>
<keyword evidence="13" id="KW-1185">Reference proteome</keyword>
<proteinExistence type="inferred from homology"/>
<name>A0A0C2Z1U5_9AGAM</name>
<keyword evidence="5" id="KW-0375">Hydrogen ion transport</keyword>
<dbReference type="GO" id="GO:0046933">
    <property type="term" value="F:proton-transporting ATP synthase activity, rotational mechanism"/>
    <property type="evidence" value="ECO:0007669"/>
    <property type="project" value="InterPro"/>
</dbReference>
<reference evidence="13" key="2">
    <citation type="submission" date="2015-01" db="EMBL/GenBank/DDBJ databases">
        <title>Evolutionary Origins and Diversification of the Mycorrhizal Mutualists.</title>
        <authorList>
            <consortium name="DOE Joint Genome Institute"/>
            <consortium name="Mycorrhizal Genomics Consortium"/>
            <person name="Kohler A."/>
            <person name="Kuo A."/>
            <person name="Nagy L.G."/>
            <person name="Floudas D."/>
            <person name="Copeland A."/>
            <person name="Barry K.W."/>
            <person name="Cichocki N."/>
            <person name="Veneault-Fourrey C."/>
            <person name="LaButti K."/>
            <person name="Lindquist E.A."/>
            <person name="Lipzen A."/>
            <person name="Lundell T."/>
            <person name="Morin E."/>
            <person name="Murat C."/>
            <person name="Riley R."/>
            <person name="Ohm R."/>
            <person name="Sun H."/>
            <person name="Tunlid A."/>
            <person name="Henrissat B."/>
            <person name="Grigoriev I.V."/>
            <person name="Hibbett D.S."/>
            <person name="Martin F."/>
        </authorList>
    </citation>
    <scope>NUCLEOTIDE SEQUENCE [LARGE SCALE GENOMIC DNA]</scope>
    <source>
        <strain evidence="13">Foug A</strain>
    </source>
</reference>
<feature type="domain" description="ATPase F1/V1/A1 complex alpha/beta subunit nucleotide-binding" evidence="11">
    <location>
        <begin position="59"/>
        <end position="127"/>
    </location>
</feature>